<dbReference type="PANTHER" id="PTHR30121">
    <property type="entry name" value="UNCHARACTERIZED PROTEIN YJGR-RELATED"/>
    <property type="match status" value="1"/>
</dbReference>
<evidence type="ECO:0000313" key="4">
    <source>
        <dbReference type="Proteomes" id="UP001058650"/>
    </source>
</evidence>
<feature type="domain" description="TraG P-loop" evidence="2">
    <location>
        <begin position="589"/>
        <end position="746"/>
    </location>
</feature>
<evidence type="ECO:0000259" key="2">
    <source>
        <dbReference type="Pfam" id="PF19044"/>
    </source>
</evidence>
<dbReference type="Proteomes" id="UP001058650">
    <property type="component" value="Chromosome"/>
</dbReference>
<accession>A0ABY5U3S6</accession>
<organism evidence="3 4">
    <name type="scientific">Laceyella sacchari</name>
    <name type="common">Thermoactinomyces thalpophilus</name>
    <dbReference type="NCBI Taxonomy" id="37482"/>
    <lineage>
        <taxon>Bacteria</taxon>
        <taxon>Bacillati</taxon>
        <taxon>Bacillota</taxon>
        <taxon>Bacilli</taxon>
        <taxon>Bacillales</taxon>
        <taxon>Thermoactinomycetaceae</taxon>
        <taxon>Laceyella</taxon>
    </lineage>
</organism>
<keyword evidence="4" id="KW-1185">Reference proteome</keyword>
<dbReference type="Gene3D" id="3.40.50.300">
    <property type="entry name" value="P-loop containing nucleotide triphosphate hydrolases"/>
    <property type="match status" value="1"/>
</dbReference>
<sequence>MAKKSILSKLGLTSKKGKENEEEVQQIPIQSIESHYVQTIDGYYKMVLKITDTINSDLLSDDDIVLAVEAIQSCLNAVTIDNAVQILISSERIDIEQYFEYLDKKAEQAEEEDDNYLLQRILSKKLFLQNYAQNARNIHNFYLILHSNVKNAVDAHDQLYDMSLSMMEYLESGGMGAIPASGDEIKKVCYEKLNPQTSQRQPYYPDMKLSAIAPLAIRDHQGRYLEMDEMYHSFYTFSNFPDEVGAAWLKRVVSTKANLDLSIILRPTDKTLFVRSTSAKIIELESKLMGSLPPMYQQKYERERQSLEELMQSLQSDAENLFSTTFIICVKEENMDELKSAEKRLETAIASSRFRAKKLLYQGHKLMWYLLPICYAADLEFERRVGWPMQSTLVASILPFNSSDLNFNEGVLKGMNGKTDSPVIYDRYNNLFFNNPNEVVFGESGSGKSFYLRLDMLRHITTGRSERIFVIDPEREYFIPHAERILFRLGSEFTTNPFHIRSTVVDSDDSTTDGKNDIQQYLRRKIAEMMSFFSWICPNLSPIEKALLTEGIQRAYEEKGLTLHGDDAKMPDQFPILSDLVRILEKQEGSQEIIATLKPYVTGPYSSMFNGQTNWNMDGKVTIFDIHELSDEVKRPLMDLLLKEIWEEMKIDRSERKGLYVDEAWLLADEDNQQTMKFLREIAKRVRKYGGFLTTATQNVDDFLTIGKYGTAIFNNAFIKTFMRMSEKDIEELSRFMNFSEKELSILGKRKQQGYCIHIAAGKRIEMKVKSSPDEQKVLNLKVTENKLSRKEQMERALHQSL</sequence>
<dbReference type="InterPro" id="IPR027417">
    <property type="entry name" value="P-loop_NTPase"/>
</dbReference>
<keyword evidence="1" id="KW-0175">Coiled coil</keyword>
<name>A0ABY5U3S6_LACSH</name>
<feature type="coiled-coil region" evidence="1">
    <location>
        <begin position="297"/>
        <end position="351"/>
    </location>
</feature>
<proteinExistence type="predicted"/>
<dbReference type="Gene3D" id="1.10.8.730">
    <property type="match status" value="1"/>
</dbReference>
<reference evidence="3" key="1">
    <citation type="submission" date="2022-08" db="EMBL/GenBank/DDBJ databases">
        <title>The complete genome sequence of the thermophilic bacterium Laceyella sacchari FBKL4.010 reveals the basis for tetramethylpyrazine biosynthesis in Moutai-flavor Daqu.</title>
        <authorList>
            <person name="Li D."/>
            <person name="Huang W."/>
            <person name="Wang C."/>
            <person name="Qiu S."/>
        </authorList>
    </citation>
    <scope>NUCLEOTIDE SEQUENCE</scope>
    <source>
        <strain evidence="3">FBKL4.014</strain>
    </source>
</reference>
<dbReference type="CDD" id="cd01127">
    <property type="entry name" value="TrwB_TraG_TraD_VirD4"/>
    <property type="match status" value="1"/>
</dbReference>
<dbReference type="EMBL" id="CP103866">
    <property type="protein sequence ID" value="UWE04291.1"/>
    <property type="molecule type" value="Genomic_DNA"/>
</dbReference>
<protein>
    <recommendedName>
        <fullName evidence="2">TraG P-loop domain-containing protein</fullName>
    </recommendedName>
</protein>
<evidence type="ECO:0000313" key="3">
    <source>
        <dbReference type="EMBL" id="UWE04291.1"/>
    </source>
</evidence>
<dbReference type="InterPro" id="IPR043964">
    <property type="entry name" value="P-loop_TraG"/>
</dbReference>
<dbReference type="PANTHER" id="PTHR30121:SF6">
    <property type="entry name" value="SLR6007 PROTEIN"/>
    <property type="match status" value="1"/>
</dbReference>
<dbReference type="RefSeq" id="WP_259436325.1">
    <property type="nucleotide sequence ID" value="NZ_CP103866.1"/>
</dbReference>
<dbReference type="SUPFAM" id="SSF52540">
    <property type="entry name" value="P-loop containing nucleoside triphosphate hydrolases"/>
    <property type="match status" value="1"/>
</dbReference>
<dbReference type="InterPro" id="IPR051162">
    <property type="entry name" value="T4SS_component"/>
</dbReference>
<dbReference type="Pfam" id="PF19044">
    <property type="entry name" value="P-loop_TraG"/>
    <property type="match status" value="1"/>
</dbReference>
<evidence type="ECO:0000256" key="1">
    <source>
        <dbReference type="SAM" id="Coils"/>
    </source>
</evidence>
<gene>
    <name evidence="3" type="ORF">NYR52_03800</name>
</gene>